<dbReference type="InterPro" id="IPR016039">
    <property type="entry name" value="Thiolase-like"/>
</dbReference>
<dbReference type="GO" id="GO:0004315">
    <property type="term" value="F:3-oxoacyl-[acyl-carrier-protein] synthase activity"/>
    <property type="evidence" value="ECO:0007669"/>
    <property type="project" value="InterPro"/>
</dbReference>
<dbReference type="EMBL" id="MCOK01000001">
    <property type="protein sequence ID" value="OOC54138.1"/>
    <property type="molecule type" value="Genomic_DNA"/>
</dbReference>
<dbReference type="PANTHER" id="PTHR34069">
    <property type="entry name" value="3-OXOACYL-[ACYL-CARRIER-PROTEIN] SYNTHASE 3"/>
    <property type="match status" value="1"/>
</dbReference>
<dbReference type="Proteomes" id="UP000189004">
    <property type="component" value="Unassembled WGS sequence"/>
</dbReference>
<evidence type="ECO:0000256" key="2">
    <source>
        <dbReference type="ARBA" id="ARBA00023315"/>
    </source>
</evidence>
<dbReference type="InterPro" id="IPR013751">
    <property type="entry name" value="ACP_syn_III_N"/>
</dbReference>
<dbReference type="RefSeq" id="WP_077690533.1">
    <property type="nucleotide sequence ID" value="NZ_MCOK01000001.1"/>
</dbReference>
<dbReference type="InterPro" id="IPR013747">
    <property type="entry name" value="ACP_syn_III_C"/>
</dbReference>
<sequence>MEDTKVRESVPIGVIGTGSRLPERQVGNTEVGAPAGVDDAWIVRKTGIRHRRWADPGEATSDLAADAGRAALERAGISPADLSFVVVATSTPDSPQPPTATAVAEMVGATPDTAAFDLNAVCSGFVFALSVVQRALSASGGGYALVIGADVYSRILDPADRRTVVLFGDGAGAAVLGPVPRGRGLLATRLSSSGAHRDLIRVPAGGSRRPASEATLAGGEHYFRMDGRGVRDFVSEHVPPAVRAFLKDSGVGEADIAHLVPHQANGHMVDGLARGLGLPVARVHTTVREYGNTGAASIPVTLDAAVRSGAVHPGDTVLLTGFGGGMASGFALMRW</sequence>
<feature type="domain" description="Beta-ketoacyl-[acyl-carrier-protein] synthase III C-terminal" evidence="3">
    <location>
        <begin position="246"/>
        <end position="335"/>
    </location>
</feature>
<dbReference type="Gene3D" id="3.40.47.10">
    <property type="match status" value="1"/>
</dbReference>
<dbReference type="GO" id="GO:0006633">
    <property type="term" value="P:fatty acid biosynthetic process"/>
    <property type="evidence" value="ECO:0007669"/>
    <property type="project" value="InterPro"/>
</dbReference>
<evidence type="ECO:0000313" key="6">
    <source>
        <dbReference type="Proteomes" id="UP000189004"/>
    </source>
</evidence>
<dbReference type="STRING" id="501010.NOSIN_10230"/>
<dbReference type="SUPFAM" id="SSF53901">
    <property type="entry name" value="Thiolase-like"/>
    <property type="match status" value="1"/>
</dbReference>
<evidence type="ECO:0000256" key="1">
    <source>
        <dbReference type="ARBA" id="ARBA00022679"/>
    </source>
</evidence>
<comment type="caution">
    <text evidence="5">The sequence shown here is derived from an EMBL/GenBank/DDBJ whole genome shotgun (WGS) entry which is preliminary data.</text>
</comment>
<evidence type="ECO:0000259" key="4">
    <source>
        <dbReference type="Pfam" id="PF08545"/>
    </source>
</evidence>
<dbReference type="NCBIfam" id="NF006829">
    <property type="entry name" value="PRK09352.1"/>
    <property type="match status" value="1"/>
</dbReference>
<dbReference type="OrthoDB" id="9815506at2"/>
<dbReference type="Pfam" id="PF08541">
    <property type="entry name" value="ACP_syn_III_C"/>
    <property type="match status" value="1"/>
</dbReference>
<proteinExistence type="predicted"/>
<dbReference type="Pfam" id="PF08545">
    <property type="entry name" value="ACP_syn_III"/>
    <property type="match status" value="1"/>
</dbReference>
<keyword evidence="2" id="KW-0012">Acyltransferase</keyword>
<reference evidence="6" key="1">
    <citation type="submission" date="2016-08" db="EMBL/GenBank/DDBJ databases">
        <authorList>
            <person name="Tokovenko B."/>
            <person name="Kalinowski J."/>
        </authorList>
    </citation>
    <scope>NUCLEOTIDE SEQUENCE [LARGE SCALE GENOMIC DNA]</scope>
    <source>
        <strain evidence="6">UTMC102</strain>
    </source>
</reference>
<dbReference type="PANTHER" id="PTHR34069:SF2">
    <property type="entry name" value="BETA-KETOACYL-[ACYL-CARRIER-PROTEIN] SYNTHASE III"/>
    <property type="match status" value="1"/>
</dbReference>
<accession>A0A1V3C0C8</accession>
<keyword evidence="1" id="KW-0808">Transferase</keyword>
<dbReference type="AlphaFoldDB" id="A0A1V3C0C8"/>
<gene>
    <name evidence="5" type="ORF">NOSIN_10230</name>
</gene>
<dbReference type="CDD" id="cd00830">
    <property type="entry name" value="KAS_III"/>
    <property type="match status" value="1"/>
</dbReference>
<name>A0A1V3C0C8_9ACTN</name>
<organism evidence="5 6">
    <name type="scientific">Nocardiopsis sinuspersici</name>
    <dbReference type="NCBI Taxonomy" id="501010"/>
    <lineage>
        <taxon>Bacteria</taxon>
        <taxon>Bacillati</taxon>
        <taxon>Actinomycetota</taxon>
        <taxon>Actinomycetes</taxon>
        <taxon>Streptosporangiales</taxon>
        <taxon>Nocardiopsidaceae</taxon>
        <taxon>Nocardiopsis</taxon>
    </lineage>
</organism>
<evidence type="ECO:0000259" key="3">
    <source>
        <dbReference type="Pfam" id="PF08541"/>
    </source>
</evidence>
<dbReference type="GO" id="GO:0044550">
    <property type="term" value="P:secondary metabolite biosynthetic process"/>
    <property type="evidence" value="ECO:0007669"/>
    <property type="project" value="TreeGrafter"/>
</dbReference>
<evidence type="ECO:0000313" key="5">
    <source>
        <dbReference type="EMBL" id="OOC54138.1"/>
    </source>
</evidence>
<keyword evidence="6" id="KW-1185">Reference proteome</keyword>
<feature type="domain" description="Beta-ketoacyl-[acyl-carrier-protein] synthase III N-terminal" evidence="4">
    <location>
        <begin position="116"/>
        <end position="194"/>
    </location>
</feature>
<protein>
    <submittedName>
        <fullName evidence="5">3-oxoacyl-ACP synthase</fullName>
    </submittedName>
</protein>